<dbReference type="GO" id="GO:0051536">
    <property type="term" value="F:iron-sulfur cluster binding"/>
    <property type="evidence" value="ECO:0007669"/>
    <property type="project" value="UniProtKB-KW"/>
</dbReference>
<dbReference type="InterPro" id="IPR036188">
    <property type="entry name" value="FAD/NAD-bd_sf"/>
</dbReference>
<dbReference type="InterPro" id="IPR051793">
    <property type="entry name" value="NADH:flavin_oxidoreductase"/>
</dbReference>
<dbReference type="Gene3D" id="3.50.50.60">
    <property type="entry name" value="FAD/NAD(P)-binding domain"/>
    <property type="match status" value="1"/>
</dbReference>
<evidence type="ECO:0000256" key="4">
    <source>
        <dbReference type="ARBA" id="ARBA00022630"/>
    </source>
</evidence>
<proteinExistence type="inferred from homology"/>
<evidence type="ECO:0000256" key="7">
    <source>
        <dbReference type="ARBA" id="ARBA00023002"/>
    </source>
</evidence>
<dbReference type="PANTHER" id="PTHR42917">
    <property type="entry name" value="2,4-DIENOYL-COA REDUCTASE"/>
    <property type="match status" value="1"/>
</dbReference>
<evidence type="ECO:0000313" key="12">
    <source>
        <dbReference type="EMBL" id="WRO22290.1"/>
    </source>
</evidence>
<evidence type="ECO:0000256" key="1">
    <source>
        <dbReference type="ARBA" id="ARBA00001917"/>
    </source>
</evidence>
<comment type="similarity">
    <text evidence="3">In the N-terminal section; belongs to the NADH:flavin oxidoreductase/NADH oxidase family.</text>
</comment>
<evidence type="ECO:0000313" key="13">
    <source>
        <dbReference type="Proteomes" id="UP001329915"/>
    </source>
</evidence>
<reference evidence="12 13" key="1">
    <citation type="submission" date="2023-04" db="EMBL/GenBank/DDBJ databases">
        <authorList>
            <person name="Hsu D."/>
        </authorList>
    </citation>
    <scope>NUCLEOTIDE SEQUENCE [LARGE SCALE GENOMIC DNA]</scope>
    <source>
        <strain evidence="12 13">MK1</strain>
    </source>
</reference>
<evidence type="ECO:0000256" key="9">
    <source>
        <dbReference type="ARBA" id="ARBA00023014"/>
    </source>
</evidence>
<dbReference type="AlphaFoldDB" id="A0AAU0UPR2"/>
<keyword evidence="6" id="KW-0479">Metal-binding</keyword>
<gene>
    <name evidence="12" type="ORF">MFMK1_002116</name>
</gene>
<dbReference type="InterPro" id="IPR023753">
    <property type="entry name" value="FAD/NAD-binding_dom"/>
</dbReference>
<dbReference type="EMBL" id="CP121694">
    <property type="protein sequence ID" value="WRO22290.1"/>
    <property type="molecule type" value="Genomic_DNA"/>
</dbReference>
<dbReference type="PANTHER" id="PTHR42917:SF2">
    <property type="entry name" value="2,4-DIENOYL-COA REDUCTASE [(2E)-ENOYL-COA-PRODUCING]"/>
    <property type="match status" value="1"/>
</dbReference>
<keyword evidence="13" id="KW-1185">Reference proteome</keyword>
<comment type="cofactor">
    <cofactor evidence="2">
        <name>[4Fe-4S] cluster</name>
        <dbReference type="ChEBI" id="CHEBI:49883"/>
    </cofactor>
</comment>
<organism evidence="12 13">
    <name type="scientific">Metallumcola ferriviriculae</name>
    <dbReference type="NCBI Taxonomy" id="3039180"/>
    <lineage>
        <taxon>Bacteria</taxon>
        <taxon>Bacillati</taxon>
        <taxon>Bacillota</taxon>
        <taxon>Clostridia</taxon>
        <taxon>Neomoorellales</taxon>
        <taxon>Desulfitibacteraceae</taxon>
        <taxon>Metallumcola</taxon>
    </lineage>
</organism>
<sequence>MVGGGRIPITREITEILDIPVIGRGRINDPILAEKVVADGSVDLVGLARAIIADPDFPRKMQEGRRGDIRKCIGCDVGCADRLFAQRKIRCAVNFDYGREDEAWAGLMSTKDPKDIAVIGGGPAGMESARGLAYRGHNVTLYEKSDSLGGLVLTASAIPYLNTRDLRNALPWQKQELDRAGVTVIMNKEISPEDVETMNVDAVILATDSEPAYPAIPGVQLPNVVHVYDYINKQGALGKKVVVIGGAEGAEAAVSIAREGHAVTVIEENLEAGAADYIYPIRRSELQEYLGDEKVEVLLNTSAVRMEDDGVAVTDSQGDEKTIEADTVVIAYARKSNGNALVEALRKKGIPNYSIGDCNELLWCQSRDILPTKTKLSGSVEVKLLVINGRVK</sequence>
<dbReference type="InterPro" id="IPR013785">
    <property type="entry name" value="Aldolase_TIM"/>
</dbReference>
<dbReference type="SUPFAM" id="SSF51905">
    <property type="entry name" value="FAD/NAD(P)-binding domain"/>
    <property type="match status" value="1"/>
</dbReference>
<evidence type="ECO:0000256" key="3">
    <source>
        <dbReference type="ARBA" id="ARBA00011048"/>
    </source>
</evidence>
<keyword evidence="4" id="KW-0285">Flavoprotein</keyword>
<dbReference type="Gene3D" id="3.20.20.70">
    <property type="entry name" value="Aldolase class I"/>
    <property type="match status" value="1"/>
</dbReference>
<dbReference type="GO" id="GO:0016491">
    <property type="term" value="F:oxidoreductase activity"/>
    <property type="evidence" value="ECO:0007669"/>
    <property type="project" value="UniProtKB-KW"/>
</dbReference>
<accession>A0AAU0UPR2</accession>
<evidence type="ECO:0000256" key="2">
    <source>
        <dbReference type="ARBA" id="ARBA00001966"/>
    </source>
</evidence>
<dbReference type="Proteomes" id="UP001329915">
    <property type="component" value="Chromosome"/>
</dbReference>
<dbReference type="Pfam" id="PF00724">
    <property type="entry name" value="Oxidored_FMN"/>
    <property type="match status" value="1"/>
</dbReference>
<evidence type="ECO:0000256" key="6">
    <source>
        <dbReference type="ARBA" id="ARBA00022723"/>
    </source>
</evidence>
<dbReference type="KEGG" id="dbc:MFMK1_002116"/>
<evidence type="ECO:0000256" key="5">
    <source>
        <dbReference type="ARBA" id="ARBA00022643"/>
    </source>
</evidence>
<dbReference type="RefSeq" id="WP_366921703.1">
    <property type="nucleotide sequence ID" value="NZ_CP121694.1"/>
</dbReference>
<keyword evidence="7" id="KW-0560">Oxidoreductase</keyword>
<dbReference type="PRINTS" id="PR00368">
    <property type="entry name" value="FADPNR"/>
</dbReference>
<protein>
    <submittedName>
        <fullName evidence="12">FAD-dependent oxidoreductase</fullName>
    </submittedName>
</protein>
<evidence type="ECO:0000256" key="8">
    <source>
        <dbReference type="ARBA" id="ARBA00023004"/>
    </source>
</evidence>
<evidence type="ECO:0000259" key="11">
    <source>
        <dbReference type="Pfam" id="PF07992"/>
    </source>
</evidence>
<feature type="domain" description="FAD/NAD(P)-binding" evidence="11">
    <location>
        <begin position="114"/>
        <end position="341"/>
    </location>
</feature>
<dbReference type="SUPFAM" id="SSF51395">
    <property type="entry name" value="FMN-linked oxidoreductases"/>
    <property type="match status" value="1"/>
</dbReference>
<keyword evidence="5" id="KW-0288">FMN</keyword>
<keyword evidence="8" id="KW-0408">Iron</keyword>
<dbReference type="GO" id="GO:0046872">
    <property type="term" value="F:metal ion binding"/>
    <property type="evidence" value="ECO:0007669"/>
    <property type="project" value="UniProtKB-KW"/>
</dbReference>
<dbReference type="Gene3D" id="3.40.50.720">
    <property type="entry name" value="NAD(P)-binding Rossmann-like Domain"/>
    <property type="match status" value="1"/>
</dbReference>
<dbReference type="InterPro" id="IPR001155">
    <property type="entry name" value="OxRdtase_FMN_N"/>
</dbReference>
<feature type="domain" description="NADH:flavin oxidoreductase/NADH oxidase N-terminal" evidence="10">
    <location>
        <begin position="13"/>
        <end position="66"/>
    </location>
</feature>
<dbReference type="GO" id="GO:0010181">
    <property type="term" value="F:FMN binding"/>
    <property type="evidence" value="ECO:0007669"/>
    <property type="project" value="InterPro"/>
</dbReference>
<dbReference type="Pfam" id="PF07992">
    <property type="entry name" value="Pyr_redox_2"/>
    <property type="match status" value="1"/>
</dbReference>
<name>A0AAU0UPR2_9FIRM</name>
<comment type="cofactor">
    <cofactor evidence="1">
        <name>FMN</name>
        <dbReference type="ChEBI" id="CHEBI:58210"/>
    </cofactor>
</comment>
<keyword evidence="9" id="KW-0411">Iron-sulfur</keyword>
<evidence type="ECO:0000259" key="10">
    <source>
        <dbReference type="Pfam" id="PF00724"/>
    </source>
</evidence>